<reference evidence="8" key="1">
    <citation type="journal article" date="2014" name="Int. J. Syst. Evol. Microbiol.">
        <title>Complete genome sequence of Corynebacterium casei LMG S-19264T (=DSM 44701T), isolated from a smear-ripened cheese.</title>
        <authorList>
            <consortium name="US DOE Joint Genome Institute (JGI-PGF)"/>
            <person name="Walter F."/>
            <person name="Albersmeier A."/>
            <person name="Kalinowski J."/>
            <person name="Ruckert C."/>
        </authorList>
    </citation>
    <scope>NUCLEOTIDE SEQUENCE</scope>
    <source>
        <strain evidence="8">CGMCC 1.15760</strain>
    </source>
</reference>
<keyword evidence="2" id="KW-0378">Hydrolase</keyword>
<evidence type="ECO:0000256" key="2">
    <source>
        <dbReference type="ARBA" id="ARBA00022801"/>
    </source>
</evidence>
<evidence type="ECO:0000259" key="6">
    <source>
        <dbReference type="PROSITE" id="PS51272"/>
    </source>
</evidence>
<dbReference type="InterPro" id="IPR001119">
    <property type="entry name" value="SLH_dom"/>
</dbReference>
<evidence type="ECO:0000256" key="5">
    <source>
        <dbReference type="SAM" id="SignalP"/>
    </source>
</evidence>
<dbReference type="PANTHER" id="PTHR30404:SF0">
    <property type="entry name" value="N-ACETYLMURAMOYL-L-ALANINE AMIDASE AMIC"/>
    <property type="match status" value="1"/>
</dbReference>
<dbReference type="Gene3D" id="3.40.630.40">
    <property type="entry name" value="Zn-dependent exopeptidases"/>
    <property type="match status" value="1"/>
</dbReference>
<sequence length="642" mass="70889">MWRKEIWSTVMLSICFVLLLAPIAQANSQFNDVKASPSMEQDKVDAINLLVEKGIISGYTENGQKLFKPHNKVNRAQVAKMVVLATGQKPLKVEKSSFTDVPVTDTERSGYIERAHQLGYFPAKTGGSFKPNEDLTRGEMSYVLAHAFNLDLKEYEGMDTVFSDVNANHTYAKEVNAIFYNGIAVGPSGTRADFGAANTMTRAQFSLFIARAMDDRFRLDLPVKGETDIPDAKDVIAIVRSTTDGLNVRSTASSTTNNNIVGVVNKGGNLAVYDFLGDWVKISYKGKFAYVYKTYLEYIDPDTRESLGSKTKEVTANDALNLYYGASSSSKKISQLGIIAKGTKLPVYKTVGGYYQVIYKGVPGYVVANATTDVSAPNPDPDPNPNPGPTNTIGRVTVDFVNVRAQANNQSQLLGQLKYGQKVSVNKISGYWANVNYNGRSAWVYKSYLKLLNQNGKPLQNRVIVIDAGHGGKDPGALSFDKRYREKDITLAVANKVSAKLRAAGADVRQTRTTDKFLELWDITAFTDRNEAEIFVSIHVNSFASGSAHGTETYYSMSAGDMYREDIDLATFINNNIVSDLKTYNRGVKKMGFYVIHNTIVPAVLVELGFITNQNDLPKLINQQDAYADAIYRGIVQYYTKQ</sequence>
<dbReference type="SMART" id="SM00287">
    <property type="entry name" value="SH3b"/>
    <property type="match status" value="3"/>
</dbReference>
<dbReference type="RefSeq" id="WP_188613351.1">
    <property type="nucleotide sequence ID" value="NZ_BMJT01000001.1"/>
</dbReference>
<keyword evidence="1 5" id="KW-0732">Signal</keyword>
<dbReference type="InterPro" id="IPR050695">
    <property type="entry name" value="N-acetylmuramoyl_amidase_3"/>
</dbReference>
<feature type="signal peptide" evidence="5">
    <location>
        <begin position="1"/>
        <end position="26"/>
    </location>
</feature>
<feature type="domain" description="SH3b" evidence="7">
    <location>
        <begin position="309"/>
        <end position="375"/>
    </location>
</feature>
<protein>
    <recommendedName>
        <fullName evidence="10">N-acetylmuramoyl-L-alanine amidase</fullName>
    </recommendedName>
</protein>
<evidence type="ECO:0008006" key="10">
    <source>
        <dbReference type="Google" id="ProtNLM"/>
    </source>
</evidence>
<accession>A0A917D8P7</accession>
<comment type="caution">
    <text evidence="8">The sequence shown here is derived from an EMBL/GenBank/DDBJ whole genome shotgun (WGS) entry which is preliminary data.</text>
</comment>
<dbReference type="Gene3D" id="2.30.30.40">
    <property type="entry name" value="SH3 Domains"/>
    <property type="match status" value="3"/>
</dbReference>
<dbReference type="SUPFAM" id="SSF53187">
    <property type="entry name" value="Zn-dependent exopeptidases"/>
    <property type="match status" value="1"/>
</dbReference>
<feature type="chain" id="PRO_5037387323" description="N-acetylmuramoyl-L-alanine amidase" evidence="5">
    <location>
        <begin position="27"/>
        <end position="642"/>
    </location>
</feature>
<evidence type="ECO:0000313" key="9">
    <source>
        <dbReference type="Proteomes" id="UP000616608"/>
    </source>
</evidence>
<dbReference type="GO" id="GO:0008745">
    <property type="term" value="F:N-acetylmuramoyl-L-alanine amidase activity"/>
    <property type="evidence" value="ECO:0007669"/>
    <property type="project" value="InterPro"/>
</dbReference>
<feature type="domain" description="SH3b" evidence="7">
    <location>
        <begin position="391"/>
        <end position="453"/>
    </location>
</feature>
<dbReference type="Pfam" id="PF01520">
    <property type="entry name" value="Amidase_3"/>
    <property type="match status" value="1"/>
</dbReference>
<dbReference type="Pfam" id="PF00395">
    <property type="entry name" value="SLH"/>
    <property type="match status" value="3"/>
</dbReference>
<reference evidence="8" key="2">
    <citation type="submission" date="2020-09" db="EMBL/GenBank/DDBJ databases">
        <authorList>
            <person name="Sun Q."/>
            <person name="Zhou Y."/>
        </authorList>
    </citation>
    <scope>NUCLEOTIDE SEQUENCE</scope>
    <source>
        <strain evidence="8">CGMCC 1.15760</strain>
    </source>
</reference>
<evidence type="ECO:0000313" key="8">
    <source>
        <dbReference type="EMBL" id="GGG13019.1"/>
    </source>
</evidence>
<dbReference type="PROSITE" id="PS51272">
    <property type="entry name" value="SLH"/>
    <property type="match status" value="2"/>
</dbReference>
<dbReference type="GO" id="GO:0030288">
    <property type="term" value="C:outer membrane-bounded periplasmic space"/>
    <property type="evidence" value="ECO:0007669"/>
    <property type="project" value="TreeGrafter"/>
</dbReference>
<name>A0A917D8P7_9BACI</name>
<organism evidence="8 9">
    <name type="scientific">Lysinibacillus alkalisoli</name>
    <dbReference type="NCBI Taxonomy" id="1911548"/>
    <lineage>
        <taxon>Bacteria</taxon>
        <taxon>Bacillati</taxon>
        <taxon>Bacillota</taxon>
        <taxon>Bacilli</taxon>
        <taxon>Bacillales</taxon>
        <taxon>Bacillaceae</taxon>
        <taxon>Lysinibacillus</taxon>
    </lineage>
</organism>
<feature type="domain" description="SH3b" evidence="7">
    <location>
        <begin position="236"/>
        <end position="300"/>
    </location>
</feature>
<feature type="compositionally biased region" description="Pro residues" evidence="4">
    <location>
        <begin position="378"/>
        <end position="388"/>
    </location>
</feature>
<dbReference type="SMART" id="SM00646">
    <property type="entry name" value="Ami_3"/>
    <property type="match status" value="1"/>
</dbReference>
<dbReference type="InterPro" id="IPR002508">
    <property type="entry name" value="MurNAc-LAA_cat"/>
</dbReference>
<dbReference type="AlphaFoldDB" id="A0A917D8P7"/>
<dbReference type="EMBL" id="BMJT01000001">
    <property type="protein sequence ID" value="GGG13019.1"/>
    <property type="molecule type" value="Genomic_DNA"/>
</dbReference>
<dbReference type="PROSITE" id="PS51781">
    <property type="entry name" value="SH3B"/>
    <property type="match status" value="3"/>
</dbReference>
<feature type="domain" description="SLH" evidence="6">
    <location>
        <begin position="27"/>
        <end position="96"/>
    </location>
</feature>
<evidence type="ECO:0000256" key="1">
    <source>
        <dbReference type="ARBA" id="ARBA00022729"/>
    </source>
</evidence>
<dbReference type="GO" id="GO:0009253">
    <property type="term" value="P:peptidoglycan catabolic process"/>
    <property type="evidence" value="ECO:0007669"/>
    <property type="project" value="InterPro"/>
</dbReference>
<dbReference type="InterPro" id="IPR003646">
    <property type="entry name" value="SH3-like_bac-type"/>
</dbReference>
<gene>
    <name evidence="8" type="ORF">GCM10007425_04150</name>
</gene>
<feature type="region of interest" description="Disordered" evidence="4">
    <location>
        <begin position="373"/>
        <end position="392"/>
    </location>
</feature>
<dbReference type="Pfam" id="PF08239">
    <property type="entry name" value="SH3_3"/>
    <property type="match status" value="2"/>
</dbReference>
<evidence type="ECO:0000256" key="4">
    <source>
        <dbReference type="SAM" id="MobiDB-lite"/>
    </source>
</evidence>
<dbReference type="PANTHER" id="PTHR30404">
    <property type="entry name" value="N-ACETYLMURAMOYL-L-ALANINE AMIDASE"/>
    <property type="match status" value="1"/>
</dbReference>
<dbReference type="Proteomes" id="UP000616608">
    <property type="component" value="Unassembled WGS sequence"/>
</dbReference>
<dbReference type="GO" id="GO:0071555">
    <property type="term" value="P:cell wall organization"/>
    <property type="evidence" value="ECO:0007669"/>
    <property type="project" value="UniProtKB-KW"/>
</dbReference>
<dbReference type="CDD" id="cd02696">
    <property type="entry name" value="MurNAc-LAA"/>
    <property type="match status" value="1"/>
</dbReference>
<evidence type="ECO:0000259" key="7">
    <source>
        <dbReference type="PROSITE" id="PS51781"/>
    </source>
</evidence>
<proteinExistence type="predicted"/>
<evidence type="ECO:0000256" key="3">
    <source>
        <dbReference type="ARBA" id="ARBA00023316"/>
    </source>
</evidence>
<keyword evidence="3" id="KW-0961">Cell wall biogenesis/degradation</keyword>
<keyword evidence="9" id="KW-1185">Reference proteome</keyword>
<feature type="domain" description="SLH" evidence="6">
    <location>
        <begin position="158"/>
        <end position="223"/>
    </location>
</feature>